<dbReference type="KEGG" id="led:BBK82_20285"/>
<dbReference type="OrthoDB" id="187863at2"/>
<dbReference type="AlphaFoldDB" id="A0A1B2HK41"/>
<keyword evidence="2" id="KW-1133">Transmembrane helix</keyword>
<keyword evidence="2" id="KW-0812">Transmembrane</keyword>
<evidence type="ECO:0000313" key="4">
    <source>
        <dbReference type="Proteomes" id="UP000093053"/>
    </source>
</evidence>
<reference evidence="3 4" key="1">
    <citation type="submission" date="2016-07" db="EMBL/GenBank/DDBJ databases">
        <title>Complete genome sequence of the Lentzea guizhouensis DHS C013.</title>
        <authorList>
            <person name="Cao C."/>
        </authorList>
    </citation>
    <scope>NUCLEOTIDE SEQUENCE [LARGE SCALE GENOMIC DNA]</scope>
    <source>
        <strain evidence="3 4">DHS C013</strain>
    </source>
</reference>
<keyword evidence="4" id="KW-1185">Reference proteome</keyword>
<name>A0A1B2HK41_9PSEU</name>
<sequence length="221" mass="24787">MRRFLREHSLTLVFAGLFLAALVGQLFTGNADYNERQAALGQPLLTLGSYLVSADFLVDVVENWQSEYLQFFLYVWATVWLVQRGSPESKPADKAGPETAEEQQLGRHTTESSPRWARAGGWRTSVYSKSLGLAMLALFLFSWTMQWIAGCFANNSDPLAEKVGLFEYFLSADFWNRSLQNWQSEYLAIASMAILSVYLRQRGSPESKPVGAPHSVSDRSG</sequence>
<dbReference type="STRING" id="1586287.BBK82_20285"/>
<accession>A0A1B2HK41</accession>
<dbReference type="EMBL" id="CP016793">
    <property type="protein sequence ID" value="ANZ38050.1"/>
    <property type="molecule type" value="Genomic_DNA"/>
</dbReference>
<feature type="transmembrane region" description="Helical" evidence="2">
    <location>
        <begin position="131"/>
        <end position="149"/>
    </location>
</feature>
<dbReference type="Proteomes" id="UP000093053">
    <property type="component" value="Chromosome"/>
</dbReference>
<protein>
    <submittedName>
        <fullName evidence="3">Uncharacterized protein</fullName>
    </submittedName>
</protein>
<evidence type="ECO:0000256" key="2">
    <source>
        <dbReference type="SAM" id="Phobius"/>
    </source>
</evidence>
<keyword evidence="2" id="KW-0472">Membrane</keyword>
<evidence type="ECO:0000313" key="3">
    <source>
        <dbReference type="EMBL" id="ANZ38050.1"/>
    </source>
</evidence>
<gene>
    <name evidence="3" type="ORF">BBK82_20285</name>
</gene>
<dbReference type="Pfam" id="PF20554">
    <property type="entry name" value="DUF6766"/>
    <property type="match status" value="1"/>
</dbReference>
<proteinExistence type="predicted"/>
<dbReference type="RefSeq" id="WP_065916408.1">
    <property type="nucleotide sequence ID" value="NZ_CP016793.1"/>
</dbReference>
<organism evidence="3 4">
    <name type="scientific">Lentzea guizhouensis</name>
    <dbReference type="NCBI Taxonomy" id="1586287"/>
    <lineage>
        <taxon>Bacteria</taxon>
        <taxon>Bacillati</taxon>
        <taxon>Actinomycetota</taxon>
        <taxon>Actinomycetes</taxon>
        <taxon>Pseudonocardiales</taxon>
        <taxon>Pseudonocardiaceae</taxon>
        <taxon>Lentzea</taxon>
    </lineage>
</organism>
<dbReference type="InterPro" id="IPR046657">
    <property type="entry name" value="DUF6766"/>
</dbReference>
<feature type="region of interest" description="Disordered" evidence="1">
    <location>
        <begin position="88"/>
        <end position="115"/>
    </location>
</feature>
<evidence type="ECO:0000256" key="1">
    <source>
        <dbReference type="SAM" id="MobiDB-lite"/>
    </source>
</evidence>